<dbReference type="Pfam" id="PF11306">
    <property type="entry name" value="DUF3108"/>
    <property type="match status" value="1"/>
</dbReference>
<dbReference type="OrthoDB" id="8559973at2"/>
<name>A0A1I5B182_9PROT</name>
<dbReference type="Proteomes" id="UP000183107">
    <property type="component" value="Unassembled WGS sequence"/>
</dbReference>
<keyword evidence="1" id="KW-0732">Signal</keyword>
<sequence length="254" mass="28137">MKQLAVALLCGLSFSTFSAFSACAADIPPRVDISYSVTSGSLEAEMNDTLEIRQENGARRYAISSEGRAKGLLALTQPDSLVRDSEGIITAKGALRPERFSDQHGAKIPKVAIFDWSNKLLTLQHKRGEEKKALPADALDRLSLLYSFMFSPAPGKVINLHETDGRRLEVASYTVGKETLDTPMGKLETIVLTKRLEKEGDRDKKIWLAVDHHMLPVRVVSAEKLGIVTDQMVKKIRYGETPKTPNTFQQGRLQ</sequence>
<feature type="signal peptide" evidence="1">
    <location>
        <begin position="1"/>
        <end position="24"/>
    </location>
</feature>
<gene>
    <name evidence="2" type="ORF">SAMN05216386_1619</name>
</gene>
<protein>
    <recommendedName>
        <fullName evidence="4">DUF3108 domain-containing protein</fullName>
    </recommendedName>
</protein>
<feature type="chain" id="PRO_5010278727" description="DUF3108 domain-containing protein" evidence="1">
    <location>
        <begin position="25"/>
        <end position="254"/>
    </location>
</feature>
<reference evidence="3" key="1">
    <citation type="submission" date="2016-10" db="EMBL/GenBank/DDBJ databases">
        <authorList>
            <person name="Varghese N."/>
        </authorList>
    </citation>
    <scope>NUCLEOTIDE SEQUENCE [LARGE SCALE GENOMIC DNA]</scope>
    <source>
        <strain evidence="3">Nsp8</strain>
    </source>
</reference>
<dbReference type="AlphaFoldDB" id="A0A1I5B182"/>
<dbReference type="EMBL" id="FOVJ01000002">
    <property type="protein sequence ID" value="SFN68422.1"/>
    <property type="molecule type" value="Genomic_DNA"/>
</dbReference>
<dbReference type="InterPro" id="IPR021457">
    <property type="entry name" value="DUF3108"/>
</dbReference>
<dbReference type="STRING" id="1266925.GCA_000619905_01850"/>
<evidence type="ECO:0000256" key="1">
    <source>
        <dbReference type="SAM" id="SignalP"/>
    </source>
</evidence>
<proteinExistence type="predicted"/>
<evidence type="ECO:0000313" key="2">
    <source>
        <dbReference type="EMBL" id="SFN68422.1"/>
    </source>
</evidence>
<accession>A0A1I5B182</accession>
<evidence type="ECO:0008006" key="4">
    <source>
        <dbReference type="Google" id="ProtNLM"/>
    </source>
</evidence>
<evidence type="ECO:0000313" key="3">
    <source>
        <dbReference type="Proteomes" id="UP000183107"/>
    </source>
</evidence>
<dbReference type="PROSITE" id="PS51257">
    <property type="entry name" value="PROKAR_LIPOPROTEIN"/>
    <property type="match status" value="1"/>
</dbReference>
<organism evidence="2 3">
    <name type="scientific">Nitrosospira briensis</name>
    <dbReference type="NCBI Taxonomy" id="35799"/>
    <lineage>
        <taxon>Bacteria</taxon>
        <taxon>Pseudomonadati</taxon>
        <taxon>Pseudomonadota</taxon>
        <taxon>Betaproteobacteria</taxon>
        <taxon>Nitrosomonadales</taxon>
        <taxon>Nitrosomonadaceae</taxon>
        <taxon>Nitrosospira</taxon>
    </lineage>
</organism>
<dbReference type="RefSeq" id="WP_074796392.1">
    <property type="nucleotide sequence ID" value="NZ_FOVJ01000002.1"/>
</dbReference>
<keyword evidence="3" id="KW-1185">Reference proteome</keyword>